<feature type="domain" description="ABC transmembrane type-1" evidence="9">
    <location>
        <begin position="319"/>
        <end position="503"/>
    </location>
</feature>
<feature type="transmembrane region" description="Helical" evidence="8">
    <location>
        <begin position="264"/>
        <end position="290"/>
    </location>
</feature>
<feature type="domain" description="ABC transmembrane type-1" evidence="9">
    <location>
        <begin position="48"/>
        <end position="245"/>
    </location>
</feature>
<accession>A0A318S461</accession>
<evidence type="ECO:0000256" key="7">
    <source>
        <dbReference type="ARBA" id="ARBA00023136"/>
    </source>
</evidence>
<comment type="caution">
    <text evidence="10">The sequence shown here is derived from an EMBL/GenBank/DDBJ whole genome shotgun (WGS) entry which is preliminary data.</text>
</comment>
<dbReference type="Pfam" id="PF00528">
    <property type="entry name" value="BPD_transp_1"/>
    <property type="match status" value="2"/>
</dbReference>
<keyword evidence="5 8" id="KW-0812">Transmembrane</keyword>
<protein>
    <submittedName>
        <fullName evidence="10">Thiamine transport system permease protein</fullName>
    </submittedName>
</protein>
<keyword evidence="3" id="KW-1003">Cell membrane</keyword>
<evidence type="ECO:0000256" key="1">
    <source>
        <dbReference type="ARBA" id="ARBA00004429"/>
    </source>
</evidence>
<feature type="transmembrane region" description="Helical" evidence="8">
    <location>
        <begin position="224"/>
        <end position="243"/>
    </location>
</feature>
<evidence type="ECO:0000256" key="8">
    <source>
        <dbReference type="RuleBase" id="RU363032"/>
    </source>
</evidence>
<evidence type="ECO:0000256" key="4">
    <source>
        <dbReference type="ARBA" id="ARBA00022519"/>
    </source>
</evidence>
<reference evidence="10 11" key="1">
    <citation type="submission" date="2018-06" db="EMBL/GenBank/DDBJ databases">
        <title>Genomic Encyclopedia of Type Strains, Phase IV (KMG-IV): sequencing the most valuable type-strain genomes for metagenomic binning, comparative biology and taxonomic classification.</title>
        <authorList>
            <person name="Goeker M."/>
        </authorList>
    </citation>
    <scope>NUCLEOTIDE SEQUENCE [LARGE SCALE GENOMIC DNA]</scope>
    <source>
        <strain evidence="10 11">DSM 18048</strain>
    </source>
</reference>
<evidence type="ECO:0000259" key="9">
    <source>
        <dbReference type="PROSITE" id="PS50928"/>
    </source>
</evidence>
<dbReference type="PROSITE" id="PS50928">
    <property type="entry name" value="ABC_TM1"/>
    <property type="match status" value="2"/>
</dbReference>
<feature type="transmembrane region" description="Helical" evidence="8">
    <location>
        <begin position="323"/>
        <end position="345"/>
    </location>
</feature>
<keyword evidence="6 8" id="KW-1133">Transmembrane helix</keyword>
<dbReference type="SUPFAM" id="SSF161098">
    <property type="entry name" value="MetI-like"/>
    <property type="match status" value="2"/>
</dbReference>
<feature type="transmembrane region" description="Helical" evidence="8">
    <location>
        <begin position="83"/>
        <end position="103"/>
    </location>
</feature>
<feature type="transmembrane region" description="Helical" evidence="8">
    <location>
        <begin position="482"/>
        <end position="503"/>
    </location>
</feature>
<feature type="transmembrane region" description="Helical" evidence="8">
    <location>
        <begin position="48"/>
        <end position="71"/>
    </location>
</feature>
<dbReference type="AlphaFoldDB" id="A0A318S461"/>
<dbReference type="EMBL" id="QJSX01000011">
    <property type="protein sequence ID" value="PYE52850.1"/>
    <property type="molecule type" value="Genomic_DNA"/>
</dbReference>
<keyword evidence="2 8" id="KW-0813">Transport</keyword>
<feature type="transmembrane region" description="Helical" evidence="8">
    <location>
        <begin position="352"/>
        <end position="374"/>
    </location>
</feature>
<evidence type="ECO:0000313" key="10">
    <source>
        <dbReference type="EMBL" id="PYE52850.1"/>
    </source>
</evidence>
<feature type="transmembrane region" description="Helical" evidence="8">
    <location>
        <begin position="165"/>
        <end position="191"/>
    </location>
</feature>
<evidence type="ECO:0000256" key="5">
    <source>
        <dbReference type="ARBA" id="ARBA00022692"/>
    </source>
</evidence>
<comment type="subcellular location">
    <subcellularLocation>
        <location evidence="1">Cell inner membrane</location>
        <topology evidence="1">Multi-pass membrane protein</topology>
    </subcellularLocation>
    <subcellularLocation>
        <location evidence="8">Cell membrane</location>
        <topology evidence="8">Multi-pass membrane protein</topology>
    </subcellularLocation>
</comment>
<dbReference type="GO" id="GO:0055085">
    <property type="term" value="P:transmembrane transport"/>
    <property type="evidence" value="ECO:0007669"/>
    <property type="project" value="InterPro"/>
</dbReference>
<sequence>MTESRRALLAAPFLALLAAFLIAPLLRTLAEGGVSVGLLRDPYFQSRLVWTFGGATLSAVLAALVGVPLAWGLAGYRVRGASFLLRALLLPFVTPTLVAAMGLTALVGPRGWLKLDLSETPAIVVLGNLFFNLPLVVRLSHAAFSRVPSELEASARSLGASPLRAFARVTLPLAAPGLLAGVVLVFLYSALSFGLPYLLGGERYATLEVEVYALALLEGRLSEASALVAVQLVVTTPALLAYLRLARSTPLGVATRLPHRSAPLAVRLVLAAFLGFTLLVCFGPLVAVAAKSLLGPDGLTLAFWSGVASSDDPPLSFLLLNTVRFGVLTLIAAVALGVAFSLAAARSNVLDFVSLAPLVVSPVSLGVGFLLLYPRLLAELPLLVAAYVLLSTPLVVRSLLPALRDVPRGLLDLARTLGATPGQVLRRVTFPLVLPALRGGAALALAATFGEFAATLVLSRPEWATLSLGVAEKLSRPGERNLGEACALATLLMGLALAGFAALDGGRGDVT</sequence>
<dbReference type="Proteomes" id="UP000248326">
    <property type="component" value="Unassembled WGS sequence"/>
</dbReference>
<feature type="transmembrane region" description="Helical" evidence="8">
    <location>
        <begin position="380"/>
        <end position="400"/>
    </location>
</feature>
<dbReference type="RefSeq" id="WP_110887437.1">
    <property type="nucleotide sequence ID" value="NZ_QJSX01000011.1"/>
</dbReference>
<feature type="transmembrane region" description="Helical" evidence="8">
    <location>
        <begin position="123"/>
        <end position="144"/>
    </location>
</feature>
<evidence type="ECO:0000313" key="11">
    <source>
        <dbReference type="Proteomes" id="UP000248326"/>
    </source>
</evidence>
<dbReference type="PANTHER" id="PTHR43357:SF4">
    <property type="entry name" value="INNER MEMBRANE ABC TRANSPORTER PERMEASE PROTEIN YDCV"/>
    <property type="match status" value="1"/>
</dbReference>
<proteinExistence type="inferred from homology"/>
<dbReference type="InterPro" id="IPR000515">
    <property type="entry name" value="MetI-like"/>
</dbReference>
<dbReference type="InterPro" id="IPR035906">
    <property type="entry name" value="MetI-like_sf"/>
</dbReference>
<dbReference type="PANTHER" id="PTHR43357">
    <property type="entry name" value="INNER MEMBRANE ABC TRANSPORTER PERMEASE PROTEIN YDCV"/>
    <property type="match status" value="1"/>
</dbReference>
<keyword evidence="7 8" id="KW-0472">Membrane</keyword>
<evidence type="ECO:0000256" key="6">
    <source>
        <dbReference type="ARBA" id="ARBA00022989"/>
    </source>
</evidence>
<dbReference type="CDD" id="cd06261">
    <property type="entry name" value="TM_PBP2"/>
    <property type="match status" value="2"/>
</dbReference>
<name>A0A318S461_9DEIO</name>
<keyword evidence="11" id="KW-1185">Reference proteome</keyword>
<dbReference type="OrthoDB" id="9776648at2"/>
<evidence type="ECO:0000256" key="2">
    <source>
        <dbReference type="ARBA" id="ARBA00022448"/>
    </source>
</evidence>
<comment type="similarity">
    <text evidence="8">Belongs to the binding-protein-dependent transport system permease family.</text>
</comment>
<evidence type="ECO:0000256" key="3">
    <source>
        <dbReference type="ARBA" id="ARBA00022475"/>
    </source>
</evidence>
<keyword evidence="4" id="KW-0997">Cell inner membrane</keyword>
<gene>
    <name evidence="10" type="ORF">DES52_11120</name>
</gene>
<dbReference type="Gene3D" id="1.10.3720.10">
    <property type="entry name" value="MetI-like"/>
    <property type="match status" value="2"/>
</dbReference>
<dbReference type="GO" id="GO:0005886">
    <property type="term" value="C:plasma membrane"/>
    <property type="evidence" value="ECO:0007669"/>
    <property type="project" value="UniProtKB-SubCell"/>
</dbReference>
<organism evidence="10 11">
    <name type="scientific">Deinococcus yavapaiensis KR-236</name>
    <dbReference type="NCBI Taxonomy" id="694435"/>
    <lineage>
        <taxon>Bacteria</taxon>
        <taxon>Thermotogati</taxon>
        <taxon>Deinococcota</taxon>
        <taxon>Deinococci</taxon>
        <taxon>Deinococcales</taxon>
        <taxon>Deinococcaceae</taxon>
        <taxon>Deinococcus</taxon>
    </lineage>
</organism>